<dbReference type="InterPro" id="IPR003646">
    <property type="entry name" value="SH3-like_bac-type"/>
</dbReference>
<evidence type="ECO:0000259" key="2">
    <source>
        <dbReference type="PROSITE" id="PS51781"/>
    </source>
</evidence>
<accession>A0ABV2DMA1</accession>
<feature type="domain" description="SH3b" evidence="2">
    <location>
        <begin position="104"/>
        <end position="168"/>
    </location>
</feature>
<evidence type="ECO:0000256" key="1">
    <source>
        <dbReference type="SAM" id="MobiDB-lite"/>
    </source>
</evidence>
<dbReference type="Gene3D" id="2.30.30.40">
    <property type="entry name" value="SH3 Domains"/>
    <property type="match status" value="1"/>
</dbReference>
<name>A0ABV2DMA1_9HYPH</name>
<reference evidence="3 4" key="1">
    <citation type="submission" date="2024-06" db="EMBL/GenBank/DDBJ databases">
        <authorList>
            <person name="Kim D.-U."/>
        </authorList>
    </citation>
    <scope>NUCLEOTIDE SEQUENCE [LARGE SCALE GENOMIC DNA]</scope>
    <source>
        <strain evidence="3 4">KACC15460</strain>
    </source>
</reference>
<dbReference type="SMART" id="SM00287">
    <property type="entry name" value="SH3b"/>
    <property type="match status" value="1"/>
</dbReference>
<evidence type="ECO:0000313" key="4">
    <source>
        <dbReference type="Proteomes" id="UP001548832"/>
    </source>
</evidence>
<organism evidence="3 4">
    <name type="scientific">Mesorhizobium shangrilense</name>
    <dbReference type="NCBI Taxonomy" id="460060"/>
    <lineage>
        <taxon>Bacteria</taxon>
        <taxon>Pseudomonadati</taxon>
        <taxon>Pseudomonadota</taxon>
        <taxon>Alphaproteobacteria</taxon>
        <taxon>Hyphomicrobiales</taxon>
        <taxon>Phyllobacteriaceae</taxon>
        <taxon>Mesorhizobium</taxon>
    </lineage>
</organism>
<feature type="region of interest" description="Disordered" evidence="1">
    <location>
        <begin position="36"/>
        <end position="67"/>
    </location>
</feature>
<dbReference type="RefSeq" id="WP_354463463.1">
    <property type="nucleotide sequence ID" value="NZ_JBEWSZ010000003.1"/>
</dbReference>
<dbReference type="Pfam" id="PF08239">
    <property type="entry name" value="SH3_3"/>
    <property type="match status" value="1"/>
</dbReference>
<evidence type="ECO:0000313" key="3">
    <source>
        <dbReference type="EMBL" id="MET2831159.1"/>
    </source>
</evidence>
<proteinExistence type="predicted"/>
<keyword evidence="4" id="KW-1185">Reference proteome</keyword>
<protein>
    <submittedName>
        <fullName evidence="3">SH3 domain-containing protein</fullName>
    </submittedName>
</protein>
<dbReference type="PROSITE" id="PS51781">
    <property type="entry name" value="SH3B"/>
    <property type="match status" value="1"/>
</dbReference>
<dbReference type="EMBL" id="JBEWSZ010000003">
    <property type="protein sequence ID" value="MET2831159.1"/>
    <property type="molecule type" value="Genomic_DNA"/>
</dbReference>
<sequence length="178" mass="17970">MTLLLIGLGAVVLFVSGGHPESGSADSKIVALQVPTTATEMRPTSSSNAPITATNTTKQDQPETTTNPTVSVAIETPAAAQPDPIQEAAPSVGVGPSVSSASVSAEPNVVVLKTANVRSAPSLSGAVLVQLPAGTSLSVVEISGHWAKVRRGDDVLGWINQTLLDGAPEVPPATAYSQ</sequence>
<comment type="caution">
    <text evidence="3">The sequence shown here is derived from an EMBL/GenBank/DDBJ whole genome shotgun (WGS) entry which is preliminary data.</text>
</comment>
<gene>
    <name evidence="3" type="ORF">ABVQ20_29750</name>
</gene>
<dbReference type="Proteomes" id="UP001548832">
    <property type="component" value="Unassembled WGS sequence"/>
</dbReference>